<dbReference type="CDD" id="cd00272">
    <property type="entry name" value="Chemokine_CC"/>
    <property type="match status" value="1"/>
</dbReference>
<evidence type="ECO:0000256" key="3">
    <source>
        <dbReference type="ARBA" id="ARBA00022500"/>
    </source>
</evidence>
<dbReference type="AlphaFoldDB" id="G3WKU6"/>
<comment type="similarity">
    <text evidence="2 9">Belongs to the intercrine beta (chemokine CC) family.</text>
</comment>
<dbReference type="Pfam" id="PF00048">
    <property type="entry name" value="IL8"/>
    <property type="match status" value="1"/>
</dbReference>
<dbReference type="RefSeq" id="XP_003770050.2">
    <property type="nucleotide sequence ID" value="XM_003770002.3"/>
</dbReference>
<dbReference type="FunCoup" id="G3WKU6">
    <property type="interactions" value="900"/>
</dbReference>
<evidence type="ECO:0000313" key="12">
    <source>
        <dbReference type="Proteomes" id="UP000007648"/>
    </source>
</evidence>
<gene>
    <name evidence="11" type="primary">LOC100918907</name>
</gene>
<dbReference type="PANTHER" id="PTHR12015">
    <property type="entry name" value="SMALL INDUCIBLE CYTOKINE A"/>
    <property type="match status" value="1"/>
</dbReference>
<dbReference type="InterPro" id="IPR000827">
    <property type="entry name" value="Chemokine_CC_CS"/>
</dbReference>
<dbReference type="SUPFAM" id="SSF54117">
    <property type="entry name" value="Interleukin 8-like chemokines"/>
    <property type="match status" value="1"/>
</dbReference>
<keyword evidence="7" id="KW-1015">Disulfide bond</keyword>
<keyword evidence="4 9" id="KW-0202">Cytokine</keyword>
<sequence>MISKAVRASEAIEHHPKACFLPTGTMKLFGVPMILLTACFICQVYTLPDGVSAPENCCFEFTNKKIPLKLLVSYKNTNSMCSKEAVIFVTRRNLNICANPKDQWVQDLTKKLDDMKTKTTQPMKTLTTSSYPNLTLNQTRNEE</sequence>
<dbReference type="OMA" id="SIPVTCC"/>
<dbReference type="GO" id="GO:0048245">
    <property type="term" value="P:eosinophil chemotaxis"/>
    <property type="evidence" value="ECO:0007669"/>
    <property type="project" value="TreeGrafter"/>
</dbReference>
<dbReference type="SMART" id="SM00199">
    <property type="entry name" value="SCY"/>
    <property type="match status" value="1"/>
</dbReference>
<dbReference type="HOGENOM" id="CLU_141716_1_0_1"/>
<evidence type="ECO:0000313" key="11">
    <source>
        <dbReference type="Ensembl" id="ENSSHAP00000016051.1"/>
    </source>
</evidence>
<dbReference type="InParanoid" id="G3WKU6"/>
<dbReference type="Ensembl" id="ENSSHAT00000016184.2">
    <property type="protein sequence ID" value="ENSSHAP00000016051.1"/>
    <property type="gene ID" value="ENSSHAG00000013669.2"/>
</dbReference>
<reference evidence="11" key="2">
    <citation type="submission" date="2025-08" db="UniProtKB">
        <authorList>
            <consortium name="Ensembl"/>
        </authorList>
    </citation>
    <scope>IDENTIFICATION</scope>
</reference>
<proteinExistence type="inferred from homology"/>
<dbReference type="OrthoDB" id="9404618at2759"/>
<evidence type="ECO:0000256" key="4">
    <source>
        <dbReference type="ARBA" id="ARBA00022514"/>
    </source>
</evidence>
<dbReference type="GeneTree" id="ENSGT01100000263482"/>
<evidence type="ECO:0000256" key="5">
    <source>
        <dbReference type="ARBA" id="ARBA00022525"/>
    </source>
</evidence>
<evidence type="ECO:0000256" key="9">
    <source>
        <dbReference type="RuleBase" id="RU361150"/>
    </source>
</evidence>
<dbReference type="GO" id="GO:0048020">
    <property type="term" value="F:CCR chemokine receptor binding"/>
    <property type="evidence" value="ECO:0007669"/>
    <property type="project" value="TreeGrafter"/>
</dbReference>
<dbReference type="InterPro" id="IPR036048">
    <property type="entry name" value="Interleukin_8-like_sf"/>
</dbReference>
<dbReference type="GO" id="GO:0070098">
    <property type="term" value="P:chemokine-mediated signaling pathway"/>
    <property type="evidence" value="ECO:0007669"/>
    <property type="project" value="TreeGrafter"/>
</dbReference>
<keyword evidence="12" id="KW-1185">Reference proteome</keyword>
<dbReference type="PANTHER" id="PTHR12015:SF209">
    <property type="entry name" value="C-C MOTIF CHEMOKINE 8"/>
    <property type="match status" value="1"/>
</dbReference>
<dbReference type="GO" id="GO:0061844">
    <property type="term" value="P:antimicrobial humoral immune response mediated by antimicrobial peptide"/>
    <property type="evidence" value="ECO:0007669"/>
    <property type="project" value="TreeGrafter"/>
</dbReference>
<dbReference type="InterPro" id="IPR001811">
    <property type="entry name" value="Chemokine_IL8-like_dom"/>
</dbReference>
<dbReference type="FunFam" id="2.40.50.40:FF:000002">
    <property type="entry name" value="C-C motif chemokine"/>
    <property type="match status" value="1"/>
</dbReference>
<reference evidence="11" key="3">
    <citation type="submission" date="2025-09" db="UniProtKB">
        <authorList>
            <consortium name="Ensembl"/>
        </authorList>
    </citation>
    <scope>IDENTIFICATION</scope>
</reference>
<dbReference type="STRING" id="9305.ENSSHAP00000016051"/>
<keyword evidence="6" id="KW-0732">Signal</keyword>
<dbReference type="InterPro" id="IPR039809">
    <property type="entry name" value="Chemokine_b/g/d"/>
</dbReference>
<evidence type="ECO:0000256" key="7">
    <source>
        <dbReference type="ARBA" id="ARBA00023157"/>
    </source>
</evidence>
<keyword evidence="5 9" id="KW-0964">Secreted</keyword>
<keyword evidence="8" id="KW-0395">Inflammatory response</keyword>
<dbReference type="Proteomes" id="UP000007648">
    <property type="component" value="Unassembled WGS sequence"/>
</dbReference>
<feature type="domain" description="Chemokine interleukin-8-like" evidence="10">
    <location>
        <begin position="54"/>
        <end position="112"/>
    </location>
</feature>
<dbReference type="PROSITE" id="PS00472">
    <property type="entry name" value="SMALL_CYTOKINES_CC"/>
    <property type="match status" value="1"/>
</dbReference>
<comment type="subcellular location">
    <subcellularLocation>
        <location evidence="1 9">Secreted</location>
    </subcellularLocation>
</comment>
<evidence type="ECO:0000256" key="8">
    <source>
        <dbReference type="ARBA" id="ARBA00023198"/>
    </source>
</evidence>
<keyword evidence="3 9" id="KW-0145">Chemotaxis</keyword>
<dbReference type="GO" id="GO:0005615">
    <property type="term" value="C:extracellular space"/>
    <property type="evidence" value="ECO:0007669"/>
    <property type="project" value="UniProtKB-KW"/>
</dbReference>
<evidence type="ECO:0000259" key="10">
    <source>
        <dbReference type="SMART" id="SM00199"/>
    </source>
</evidence>
<name>G3WKU6_SARHA</name>
<evidence type="ECO:0000256" key="2">
    <source>
        <dbReference type="ARBA" id="ARBA00010868"/>
    </source>
</evidence>
<dbReference type="eggNOG" id="ENOG502S6ZP">
    <property type="taxonomic scope" value="Eukaryota"/>
</dbReference>
<accession>G3WKU6</accession>
<organism evidence="11 12">
    <name type="scientific">Sarcophilus harrisii</name>
    <name type="common">Tasmanian devil</name>
    <name type="synonym">Sarcophilus laniarius</name>
    <dbReference type="NCBI Taxonomy" id="9305"/>
    <lineage>
        <taxon>Eukaryota</taxon>
        <taxon>Metazoa</taxon>
        <taxon>Chordata</taxon>
        <taxon>Craniata</taxon>
        <taxon>Vertebrata</taxon>
        <taxon>Euteleostomi</taxon>
        <taxon>Mammalia</taxon>
        <taxon>Metatheria</taxon>
        <taxon>Dasyuromorphia</taxon>
        <taxon>Dasyuridae</taxon>
        <taxon>Sarcophilus</taxon>
    </lineage>
</organism>
<protein>
    <recommendedName>
        <fullName evidence="9">C-C motif chemokine</fullName>
    </recommendedName>
</protein>
<reference evidence="11 12" key="1">
    <citation type="journal article" date="2011" name="Proc. Natl. Acad. Sci. U.S.A.">
        <title>Genetic diversity and population structure of the endangered marsupial Sarcophilus harrisii (Tasmanian devil).</title>
        <authorList>
            <person name="Miller W."/>
            <person name="Hayes V.M."/>
            <person name="Ratan A."/>
            <person name="Petersen D.C."/>
            <person name="Wittekindt N.E."/>
            <person name="Miller J."/>
            <person name="Walenz B."/>
            <person name="Knight J."/>
            <person name="Qi J."/>
            <person name="Zhao F."/>
            <person name="Wang Q."/>
            <person name="Bedoya-Reina O.C."/>
            <person name="Katiyar N."/>
            <person name="Tomsho L.P."/>
            <person name="Kasson L.M."/>
            <person name="Hardie R.A."/>
            <person name="Woodbridge P."/>
            <person name="Tindall E.A."/>
            <person name="Bertelsen M.F."/>
            <person name="Dixon D."/>
            <person name="Pyecroft S."/>
            <person name="Helgen K.M."/>
            <person name="Lesk A.M."/>
            <person name="Pringle T.H."/>
            <person name="Patterson N."/>
            <person name="Zhang Y."/>
            <person name="Kreiss A."/>
            <person name="Woods G.M."/>
            <person name="Jones M.E."/>
            <person name="Schuster S.C."/>
        </authorList>
    </citation>
    <scope>NUCLEOTIDE SEQUENCE [LARGE SCALE GENOMIC DNA]</scope>
</reference>
<dbReference type="GO" id="GO:0006954">
    <property type="term" value="P:inflammatory response"/>
    <property type="evidence" value="ECO:0007669"/>
    <property type="project" value="UniProtKB-KW"/>
</dbReference>
<evidence type="ECO:0000256" key="6">
    <source>
        <dbReference type="ARBA" id="ARBA00022729"/>
    </source>
</evidence>
<dbReference type="GO" id="GO:0008009">
    <property type="term" value="F:chemokine activity"/>
    <property type="evidence" value="ECO:0007669"/>
    <property type="project" value="InterPro"/>
</dbReference>
<dbReference type="GeneID" id="100918907"/>
<dbReference type="GO" id="GO:0030335">
    <property type="term" value="P:positive regulation of cell migration"/>
    <property type="evidence" value="ECO:0007669"/>
    <property type="project" value="TreeGrafter"/>
</dbReference>
<dbReference type="Gene3D" id="2.40.50.40">
    <property type="match status" value="1"/>
</dbReference>
<evidence type="ECO:0000256" key="1">
    <source>
        <dbReference type="ARBA" id="ARBA00004613"/>
    </source>
</evidence>
<dbReference type="KEGG" id="shr:100918907"/>